<evidence type="ECO:0000259" key="14">
    <source>
        <dbReference type="PROSITE" id="PS50109"/>
    </source>
</evidence>
<dbReference type="GO" id="GO:0005524">
    <property type="term" value="F:ATP binding"/>
    <property type="evidence" value="ECO:0007669"/>
    <property type="project" value="UniProtKB-KW"/>
</dbReference>
<dbReference type="PRINTS" id="PR00344">
    <property type="entry name" value="BCTRLSENSOR"/>
</dbReference>
<keyword evidence="13" id="KW-0472">Membrane</keyword>
<dbReference type="RefSeq" id="WP_052015433.1">
    <property type="nucleotide sequence ID" value="NZ_BAUU01000001.1"/>
</dbReference>
<evidence type="ECO:0000256" key="5">
    <source>
        <dbReference type="ARBA" id="ARBA00022553"/>
    </source>
</evidence>
<keyword evidence="10" id="KW-0067">ATP-binding</keyword>
<dbReference type="Pfam" id="PF06580">
    <property type="entry name" value="His_kinase"/>
    <property type="match status" value="1"/>
</dbReference>
<dbReference type="Pfam" id="PF02518">
    <property type="entry name" value="HATPase_c"/>
    <property type="match status" value="1"/>
</dbReference>
<dbReference type="EMBL" id="BAUU01000001">
    <property type="protein sequence ID" value="GAE28822.1"/>
    <property type="molecule type" value="Genomic_DNA"/>
</dbReference>
<evidence type="ECO:0000256" key="13">
    <source>
        <dbReference type="ARBA" id="ARBA00023136"/>
    </source>
</evidence>
<accession>W4QA16</accession>
<evidence type="ECO:0000256" key="12">
    <source>
        <dbReference type="ARBA" id="ARBA00023012"/>
    </source>
</evidence>
<evidence type="ECO:0000313" key="16">
    <source>
        <dbReference type="Proteomes" id="UP000018895"/>
    </source>
</evidence>
<keyword evidence="7" id="KW-0812">Transmembrane</keyword>
<dbReference type="SUPFAM" id="SSF55874">
    <property type="entry name" value="ATPase domain of HSP90 chaperone/DNA topoisomerase II/histidine kinase"/>
    <property type="match status" value="1"/>
</dbReference>
<sequence length="231" mass="26533">MLNSIHKLISEVYESSITEKNAKISALQSQINPHFLYNTLNIMKSISRVKGVEEVAEISEALSDLFKYSMKDLDKEVTLLEEINHIENYMRIQQHRFRNRYRLQVNMTEQVKQASIPKLMIQPLVENAVNHGLKDIQENGLVTITAFQKEQTIYITVIDNGAGISEDKLQLLNRQLNRKIIETNDSGVGLTNVSQRLRLMYGARYQLQVVSKENEGTKVTIQLPFNRKGSK</sequence>
<evidence type="ECO:0000256" key="8">
    <source>
        <dbReference type="ARBA" id="ARBA00022741"/>
    </source>
</evidence>
<evidence type="ECO:0000313" key="15">
    <source>
        <dbReference type="EMBL" id="GAE28822.1"/>
    </source>
</evidence>
<keyword evidence="8" id="KW-0547">Nucleotide-binding</keyword>
<dbReference type="InterPro" id="IPR036890">
    <property type="entry name" value="HATPase_C_sf"/>
</dbReference>
<organism evidence="15 16">
    <name type="scientific">Halalkalibacter hemicellulosilyticusJCM 9152</name>
    <dbReference type="NCBI Taxonomy" id="1236971"/>
    <lineage>
        <taxon>Bacteria</taxon>
        <taxon>Bacillati</taxon>
        <taxon>Bacillota</taxon>
        <taxon>Bacilli</taxon>
        <taxon>Bacillales</taxon>
        <taxon>Bacillaceae</taxon>
        <taxon>Halalkalibacter</taxon>
    </lineage>
</organism>
<dbReference type="STRING" id="1236971.JCM9152_156"/>
<dbReference type="AlphaFoldDB" id="W4QA16"/>
<comment type="catalytic activity">
    <reaction evidence="1">
        <text>ATP + protein L-histidine = ADP + protein N-phospho-L-histidine.</text>
        <dbReference type="EC" id="2.7.13.3"/>
    </reaction>
</comment>
<proteinExistence type="predicted"/>
<keyword evidence="4" id="KW-1003">Cell membrane</keyword>
<dbReference type="PANTHER" id="PTHR34220:SF11">
    <property type="entry name" value="SENSOR PROTEIN KINASE HPTS"/>
    <property type="match status" value="1"/>
</dbReference>
<dbReference type="EC" id="2.7.13.3" evidence="3"/>
<dbReference type="InterPro" id="IPR005467">
    <property type="entry name" value="His_kinase_dom"/>
</dbReference>
<feature type="domain" description="Histidine kinase" evidence="14">
    <location>
        <begin position="53"/>
        <end position="227"/>
    </location>
</feature>
<dbReference type="GO" id="GO:0000155">
    <property type="term" value="F:phosphorelay sensor kinase activity"/>
    <property type="evidence" value="ECO:0007669"/>
    <property type="project" value="InterPro"/>
</dbReference>
<evidence type="ECO:0000256" key="11">
    <source>
        <dbReference type="ARBA" id="ARBA00022989"/>
    </source>
</evidence>
<name>W4QA16_9BACI</name>
<gene>
    <name evidence="15" type="ORF">JCM9152_156</name>
</gene>
<dbReference type="Proteomes" id="UP000018895">
    <property type="component" value="Unassembled WGS sequence"/>
</dbReference>
<dbReference type="PANTHER" id="PTHR34220">
    <property type="entry name" value="SENSOR HISTIDINE KINASE YPDA"/>
    <property type="match status" value="1"/>
</dbReference>
<evidence type="ECO:0000256" key="3">
    <source>
        <dbReference type="ARBA" id="ARBA00012438"/>
    </source>
</evidence>
<dbReference type="Gene3D" id="3.30.565.10">
    <property type="entry name" value="Histidine kinase-like ATPase, C-terminal domain"/>
    <property type="match status" value="1"/>
</dbReference>
<dbReference type="SMART" id="SM00387">
    <property type="entry name" value="HATPase_c"/>
    <property type="match status" value="1"/>
</dbReference>
<keyword evidence="9 15" id="KW-0418">Kinase</keyword>
<keyword evidence="12" id="KW-0902">Two-component regulatory system</keyword>
<reference evidence="15" key="1">
    <citation type="journal article" date="2014" name="Genome Announc.">
        <title>Draft Genome Sequences of Three Alkaliphilic Bacillus Strains, Bacillus wakoensis JCM 9140T, Bacillus akibai JCM 9157T, and Bacillus hemicellulosilyticus JCM 9152T.</title>
        <authorList>
            <person name="Yuki M."/>
            <person name="Oshima K."/>
            <person name="Suda W."/>
            <person name="Oshida Y."/>
            <person name="Kitamura K."/>
            <person name="Iida T."/>
            <person name="Hattori M."/>
            <person name="Ohkuma M."/>
        </authorList>
    </citation>
    <scope>NUCLEOTIDE SEQUENCE [LARGE SCALE GENOMIC DNA]</scope>
    <source>
        <strain evidence="15">JCM 9152</strain>
    </source>
</reference>
<keyword evidence="6" id="KW-0808">Transferase</keyword>
<dbReference type="InterPro" id="IPR003594">
    <property type="entry name" value="HATPase_dom"/>
</dbReference>
<keyword evidence="16" id="KW-1185">Reference proteome</keyword>
<evidence type="ECO:0000256" key="7">
    <source>
        <dbReference type="ARBA" id="ARBA00022692"/>
    </source>
</evidence>
<dbReference type="GO" id="GO:0005886">
    <property type="term" value="C:plasma membrane"/>
    <property type="evidence" value="ECO:0007669"/>
    <property type="project" value="UniProtKB-SubCell"/>
</dbReference>
<dbReference type="InterPro" id="IPR004358">
    <property type="entry name" value="Sig_transdc_His_kin-like_C"/>
</dbReference>
<keyword evidence="5" id="KW-0597">Phosphoprotein</keyword>
<evidence type="ECO:0000256" key="2">
    <source>
        <dbReference type="ARBA" id="ARBA00004651"/>
    </source>
</evidence>
<evidence type="ECO:0000256" key="6">
    <source>
        <dbReference type="ARBA" id="ARBA00022679"/>
    </source>
</evidence>
<evidence type="ECO:0000256" key="1">
    <source>
        <dbReference type="ARBA" id="ARBA00000085"/>
    </source>
</evidence>
<evidence type="ECO:0000256" key="10">
    <source>
        <dbReference type="ARBA" id="ARBA00022840"/>
    </source>
</evidence>
<keyword evidence="11" id="KW-1133">Transmembrane helix</keyword>
<dbReference type="InterPro" id="IPR010559">
    <property type="entry name" value="Sig_transdc_His_kin_internal"/>
</dbReference>
<evidence type="ECO:0000256" key="4">
    <source>
        <dbReference type="ARBA" id="ARBA00022475"/>
    </source>
</evidence>
<comment type="subcellular location">
    <subcellularLocation>
        <location evidence="2">Cell membrane</location>
        <topology evidence="2">Multi-pass membrane protein</topology>
    </subcellularLocation>
</comment>
<evidence type="ECO:0000256" key="9">
    <source>
        <dbReference type="ARBA" id="ARBA00022777"/>
    </source>
</evidence>
<comment type="caution">
    <text evidence="15">The sequence shown here is derived from an EMBL/GenBank/DDBJ whole genome shotgun (WGS) entry which is preliminary data.</text>
</comment>
<dbReference type="InterPro" id="IPR050640">
    <property type="entry name" value="Bact_2-comp_sensor_kinase"/>
</dbReference>
<dbReference type="OrthoDB" id="9776552at2"/>
<dbReference type="PROSITE" id="PS50109">
    <property type="entry name" value="HIS_KIN"/>
    <property type="match status" value="1"/>
</dbReference>
<protein>
    <recommendedName>
        <fullName evidence="3">histidine kinase</fullName>
        <ecNumber evidence="3">2.7.13.3</ecNumber>
    </recommendedName>
</protein>